<gene>
    <name evidence="2" type="ORF">METBISCDRAFT_26066</name>
</gene>
<feature type="transmembrane region" description="Helical" evidence="1">
    <location>
        <begin position="97"/>
        <end position="130"/>
    </location>
</feature>
<evidence type="ECO:0000313" key="3">
    <source>
        <dbReference type="Proteomes" id="UP000268321"/>
    </source>
</evidence>
<dbReference type="EMBL" id="ML004434">
    <property type="protein sequence ID" value="RKP32116.1"/>
    <property type="molecule type" value="Genomic_DNA"/>
</dbReference>
<keyword evidence="1" id="KW-0812">Transmembrane</keyword>
<feature type="transmembrane region" description="Helical" evidence="1">
    <location>
        <begin position="39"/>
        <end position="58"/>
    </location>
</feature>
<dbReference type="Proteomes" id="UP000268321">
    <property type="component" value="Unassembled WGS sequence"/>
</dbReference>
<sequence>MPRLNLFYDEPDIPAESRVLQSAQCGLSLVLVEELVPQMAFLILVMHVTVCVFSYPLLELENRPVASQLASLFGVLFFSVGAGSMLGVIFGSTRTKIQFLIVFLGFQTVNLALAVASVVGIFTLQVPVLFRPRSPNRGVAEMTDYLRELSVAQMILSAVLCSQGAFMFLVFSSQLRRKGNITLQSPRGATGATTDSSRTLV</sequence>
<feature type="transmembrane region" description="Helical" evidence="1">
    <location>
        <begin position="70"/>
        <end position="90"/>
    </location>
</feature>
<dbReference type="AlphaFoldDB" id="A0A4P9ZGA5"/>
<accession>A0A4P9ZGA5</accession>
<organism evidence="2 3">
    <name type="scientific">Metschnikowia bicuspidata</name>
    <dbReference type="NCBI Taxonomy" id="27322"/>
    <lineage>
        <taxon>Eukaryota</taxon>
        <taxon>Fungi</taxon>
        <taxon>Dikarya</taxon>
        <taxon>Ascomycota</taxon>
        <taxon>Saccharomycotina</taxon>
        <taxon>Pichiomycetes</taxon>
        <taxon>Metschnikowiaceae</taxon>
        <taxon>Metschnikowia</taxon>
    </lineage>
</organism>
<proteinExistence type="predicted"/>
<evidence type="ECO:0000256" key="1">
    <source>
        <dbReference type="SAM" id="Phobius"/>
    </source>
</evidence>
<keyword evidence="3" id="KW-1185">Reference proteome</keyword>
<reference evidence="3" key="1">
    <citation type="journal article" date="2018" name="Nat. Microbiol.">
        <title>Leveraging single-cell genomics to expand the fungal tree of life.</title>
        <authorList>
            <person name="Ahrendt S.R."/>
            <person name="Quandt C.A."/>
            <person name="Ciobanu D."/>
            <person name="Clum A."/>
            <person name="Salamov A."/>
            <person name="Andreopoulos B."/>
            <person name="Cheng J.F."/>
            <person name="Woyke T."/>
            <person name="Pelin A."/>
            <person name="Henrissat B."/>
            <person name="Reynolds N.K."/>
            <person name="Benny G.L."/>
            <person name="Smith M.E."/>
            <person name="James T.Y."/>
            <person name="Grigoriev I.V."/>
        </authorList>
    </citation>
    <scope>NUCLEOTIDE SEQUENCE [LARGE SCALE GENOMIC DNA]</scope>
    <source>
        <strain evidence="3">Baker2002</strain>
    </source>
</reference>
<keyword evidence="1" id="KW-0472">Membrane</keyword>
<evidence type="ECO:0000313" key="2">
    <source>
        <dbReference type="EMBL" id="RKP32116.1"/>
    </source>
</evidence>
<name>A0A4P9ZGA5_9ASCO</name>
<feature type="transmembrane region" description="Helical" evidence="1">
    <location>
        <begin position="150"/>
        <end position="171"/>
    </location>
</feature>
<keyword evidence="1" id="KW-1133">Transmembrane helix</keyword>
<protein>
    <submittedName>
        <fullName evidence="2">Uncharacterized protein</fullName>
    </submittedName>
</protein>